<dbReference type="AlphaFoldDB" id="A0A9Q0I738"/>
<feature type="region of interest" description="Disordered" evidence="1">
    <location>
        <begin position="15"/>
        <end position="64"/>
    </location>
</feature>
<dbReference type="Proteomes" id="UP001148018">
    <property type="component" value="Unassembled WGS sequence"/>
</dbReference>
<protein>
    <submittedName>
        <fullName evidence="2">Uncharacterized protein</fullName>
    </submittedName>
</protein>
<evidence type="ECO:0000256" key="1">
    <source>
        <dbReference type="SAM" id="MobiDB-lite"/>
    </source>
</evidence>
<feature type="region of interest" description="Disordered" evidence="1">
    <location>
        <begin position="119"/>
        <end position="147"/>
    </location>
</feature>
<gene>
    <name evidence="2" type="ORF">NHX12_011828</name>
</gene>
<evidence type="ECO:0000313" key="3">
    <source>
        <dbReference type="Proteomes" id="UP001148018"/>
    </source>
</evidence>
<keyword evidence="3" id="KW-1185">Reference proteome</keyword>
<organism evidence="2 3">
    <name type="scientific">Muraenolepis orangiensis</name>
    <name type="common">Patagonian moray cod</name>
    <dbReference type="NCBI Taxonomy" id="630683"/>
    <lineage>
        <taxon>Eukaryota</taxon>
        <taxon>Metazoa</taxon>
        <taxon>Chordata</taxon>
        <taxon>Craniata</taxon>
        <taxon>Vertebrata</taxon>
        <taxon>Euteleostomi</taxon>
        <taxon>Actinopterygii</taxon>
        <taxon>Neopterygii</taxon>
        <taxon>Teleostei</taxon>
        <taxon>Neoteleostei</taxon>
        <taxon>Acanthomorphata</taxon>
        <taxon>Zeiogadaria</taxon>
        <taxon>Gadariae</taxon>
        <taxon>Gadiformes</taxon>
        <taxon>Muraenolepidoidei</taxon>
        <taxon>Muraenolepididae</taxon>
        <taxon>Muraenolepis</taxon>
    </lineage>
</organism>
<proteinExistence type="predicted"/>
<reference evidence="2" key="1">
    <citation type="submission" date="2022-07" db="EMBL/GenBank/DDBJ databases">
        <title>Chromosome-level genome of Muraenolepis orangiensis.</title>
        <authorList>
            <person name="Kim J."/>
        </authorList>
    </citation>
    <scope>NUCLEOTIDE SEQUENCE</scope>
    <source>
        <strain evidence="2">KU_S4_2022</strain>
        <tissue evidence="2">Muscle</tissue>
    </source>
</reference>
<evidence type="ECO:0000313" key="2">
    <source>
        <dbReference type="EMBL" id="KAJ3588234.1"/>
    </source>
</evidence>
<comment type="caution">
    <text evidence="2">The sequence shown here is derived from an EMBL/GenBank/DDBJ whole genome shotgun (WGS) entry which is preliminary data.</text>
</comment>
<sequence length="147" mass="15603">MPPTDQRFHHTVRYNGGQEAATAKPGIVPHPRGGDTARAGETGGENSVRSPHKPQILVGGGGWGRWGGGGETRCPFGGIKKHTLSCHLAGAKHGLYSSASSHPVSLQIRPGVIWRPSAVGSSARTYRSDSGRDIGAQSLNRHIHRYN</sequence>
<name>A0A9Q0I738_9TELE</name>
<dbReference type="EMBL" id="JANIIK010000116">
    <property type="protein sequence ID" value="KAJ3588234.1"/>
    <property type="molecule type" value="Genomic_DNA"/>
</dbReference>
<accession>A0A9Q0I738</accession>